<organism evidence="1 2">
    <name type="scientific">[Candida] jaroonii</name>
    <dbReference type="NCBI Taxonomy" id="467808"/>
    <lineage>
        <taxon>Eukaryota</taxon>
        <taxon>Fungi</taxon>
        <taxon>Dikarya</taxon>
        <taxon>Ascomycota</taxon>
        <taxon>Saccharomycotina</taxon>
        <taxon>Pichiomycetes</taxon>
        <taxon>Debaryomycetaceae</taxon>
        <taxon>Yamadazyma</taxon>
    </lineage>
</organism>
<dbReference type="Proteomes" id="UP001152531">
    <property type="component" value="Unassembled WGS sequence"/>
</dbReference>
<dbReference type="EMBL" id="CALSDN010000016">
    <property type="protein sequence ID" value="CAH6723521.1"/>
    <property type="molecule type" value="Genomic_DNA"/>
</dbReference>
<keyword evidence="2" id="KW-1185">Reference proteome</keyword>
<keyword evidence="1" id="KW-0687">Ribonucleoprotein</keyword>
<name>A0ACA9YEL0_9ASCO</name>
<proteinExistence type="predicted"/>
<gene>
    <name evidence="1" type="ORF">CLIB1444_16S00672</name>
</gene>
<evidence type="ECO:0000313" key="2">
    <source>
        <dbReference type="Proteomes" id="UP001152531"/>
    </source>
</evidence>
<comment type="caution">
    <text evidence="1">The sequence shown here is derived from an EMBL/GenBank/DDBJ whole genome shotgun (WGS) entry which is preliminary data.</text>
</comment>
<keyword evidence="1" id="KW-0689">Ribosomal protein</keyword>
<reference evidence="1" key="1">
    <citation type="submission" date="2022-06" db="EMBL/GenBank/DDBJ databases">
        <authorList>
            <person name="Legras J.-L."/>
            <person name="Devillers H."/>
            <person name="Grondin C."/>
        </authorList>
    </citation>
    <scope>NUCLEOTIDE SEQUENCE</scope>
    <source>
        <strain evidence="1">CLIB 1444</strain>
    </source>
</reference>
<protein>
    <submittedName>
        <fullName evidence="1">54S ribosomal protein L41, mitochondrial</fullName>
    </submittedName>
</protein>
<accession>A0ACA9YEL0</accession>
<sequence>MFSNSLIKGKNDLFGRICIQSVRSIHYKENHKKYPKVNIKDVELDKPRYGFRRDRQPLLSQSVNDTLFSGEVIKEKYKEAGKPVPIKYRSNSDRIARRNLELFADQVANGEPHFKVGEKSVYLPTARIRLLRPNAKHTPYQAKFVVPRNFNKFDLRDYLWHVYGLRALNITVQLLHAKFERGLNDLSRYRGPQYKKMTIDMEEPFIWPELPTEASKFAKSLEDQREIINNKNGSGSDKNRLDEKAFDGLYKKPTVPEKFISKNYKKIVDAKMESYTSKAALKEEKDLVSKFLNF</sequence>
<evidence type="ECO:0000313" key="1">
    <source>
        <dbReference type="EMBL" id="CAH6723521.1"/>
    </source>
</evidence>